<protein>
    <submittedName>
        <fullName evidence="3">Glycosyltransferase family 4 protein</fullName>
    </submittedName>
</protein>
<comment type="caution">
    <text evidence="3">The sequence shown here is derived from an EMBL/GenBank/DDBJ whole genome shotgun (WGS) entry which is preliminary data.</text>
</comment>
<dbReference type="InterPro" id="IPR001296">
    <property type="entry name" value="Glyco_trans_1"/>
</dbReference>
<evidence type="ECO:0000313" key="3">
    <source>
        <dbReference type="EMBL" id="PZX94390.1"/>
    </source>
</evidence>
<dbReference type="InterPro" id="IPR028098">
    <property type="entry name" value="Glyco_trans_4-like_N"/>
</dbReference>
<dbReference type="EMBL" id="QKXH01000003">
    <property type="protein sequence ID" value="PZX94390.1"/>
    <property type="molecule type" value="Genomic_DNA"/>
</dbReference>
<dbReference type="RefSeq" id="WP_111409424.1">
    <property type="nucleotide sequence ID" value="NZ_QKXH01000003.1"/>
</dbReference>
<dbReference type="Gene3D" id="3.40.50.2000">
    <property type="entry name" value="Glycogen Phosphorylase B"/>
    <property type="match status" value="2"/>
</dbReference>
<keyword evidence="3" id="KW-0808">Transferase</keyword>
<dbReference type="PANTHER" id="PTHR12526">
    <property type="entry name" value="GLYCOSYLTRANSFERASE"/>
    <property type="match status" value="1"/>
</dbReference>
<evidence type="ECO:0000259" key="2">
    <source>
        <dbReference type="Pfam" id="PF13439"/>
    </source>
</evidence>
<feature type="domain" description="Glycosyl transferase family 1" evidence="1">
    <location>
        <begin position="180"/>
        <end position="340"/>
    </location>
</feature>
<evidence type="ECO:0000313" key="4">
    <source>
        <dbReference type="Proteomes" id="UP000249177"/>
    </source>
</evidence>
<dbReference type="Pfam" id="PF00534">
    <property type="entry name" value="Glycos_transf_1"/>
    <property type="match status" value="1"/>
</dbReference>
<dbReference type="PANTHER" id="PTHR12526:SF630">
    <property type="entry name" value="GLYCOSYLTRANSFERASE"/>
    <property type="match status" value="1"/>
</dbReference>
<gene>
    <name evidence="3" type="ORF">DOS84_07140</name>
</gene>
<dbReference type="AlphaFoldDB" id="A0A2W7TZW3"/>
<dbReference type="SUPFAM" id="SSF53756">
    <property type="entry name" value="UDP-Glycosyltransferase/glycogen phosphorylase"/>
    <property type="match status" value="1"/>
</dbReference>
<dbReference type="OrthoDB" id="9811239at2"/>
<keyword evidence="4" id="KW-1185">Reference proteome</keyword>
<feature type="domain" description="Glycosyltransferase subfamily 4-like N-terminal" evidence="2">
    <location>
        <begin position="14"/>
        <end position="165"/>
    </location>
</feature>
<sequence>MKLLFIVPKLNNEGGVARVLSLKLNYLIEKFGYEVHVLTQNQGNSLLFYSFHEKIVFHDMMLEGTIFNFFNSFRKSLKSKIQIIQPDVIMVCDNGLKAFSIPFIISDAIPIVFECHGSKYIEEKQLKSDLISKFKNALKYKFKDFGANKFSKVVALSNESLKEWNVNNGLVIPNPSWIQNENISNLKPKKVIAVARNSYEKGLDRLLIVWQKVVAEHPDWILDIYGDSVAHLRSVVLELGMEFNVKLKEPVKNISEKYLSSSLYVMTSRSECFPMVLLEAMASGLPCIAYDCPIGPRAIINDGENGFLIEDGNADSFVQKLKLLIEDENLRMQMGKNAQESVKKYDLECIMQQWKALFESLVK</sequence>
<organism evidence="3 4">
    <name type="scientific">Flavobacterium aquariorum</name>
    <dbReference type="NCBI Taxonomy" id="2217670"/>
    <lineage>
        <taxon>Bacteria</taxon>
        <taxon>Pseudomonadati</taxon>
        <taxon>Bacteroidota</taxon>
        <taxon>Flavobacteriia</taxon>
        <taxon>Flavobacteriales</taxon>
        <taxon>Flavobacteriaceae</taxon>
        <taxon>Flavobacterium</taxon>
    </lineage>
</organism>
<reference evidence="3 4" key="1">
    <citation type="submission" date="2018-06" db="EMBL/GenBank/DDBJ databases">
        <title>Flavobacterium sp IMCC34762, genome.</title>
        <authorList>
            <person name="Joung Y."/>
            <person name="Cho J."/>
            <person name="Song J."/>
        </authorList>
    </citation>
    <scope>NUCLEOTIDE SEQUENCE [LARGE SCALE GENOMIC DNA]</scope>
    <source>
        <strain evidence="3 4">IMCC34762</strain>
    </source>
</reference>
<proteinExistence type="predicted"/>
<dbReference type="CDD" id="cd03820">
    <property type="entry name" value="GT4_AmsD-like"/>
    <property type="match status" value="1"/>
</dbReference>
<dbReference type="GO" id="GO:0016757">
    <property type="term" value="F:glycosyltransferase activity"/>
    <property type="evidence" value="ECO:0007669"/>
    <property type="project" value="InterPro"/>
</dbReference>
<evidence type="ECO:0000259" key="1">
    <source>
        <dbReference type="Pfam" id="PF00534"/>
    </source>
</evidence>
<dbReference type="Proteomes" id="UP000249177">
    <property type="component" value="Unassembled WGS sequence"/>
</dbReference>
<dbReference type="Pfam" id="PF13439">
    <property type="entry name" value="Glyco_transf_4"/>
    <property type="match status" value="1"/>
</dbReference>
<name>A0A2W7TZW3_9FLAO</name>
<accession>A0A2W7TZW3</accession>